<keyword evidence="3" id="KW-1185">Reference proteome</keyword>
<accession>A0A835RDP3</accession>
<dbReference type="Proteomes" id="UP000639772">
    <property type="component" value="Unassembled WGS sequence"/>
</dbReference>
<evidence type="ECO:0000313" key="2">
    <source>
        <dbReference type="EMBL" id="KAG0486366.1"/>
    </source>
</evidence>
<dbReference type="Proteomes" id="UP000636800">
    <property type="component" value="Unassembled WGS sequence"/>
</dbReference>
<evidence type="ECO:0000313" key="4">
    <source>
        <dbReference type="Proteomes" id="UP000639772"/>
    </source>
</evidence>
<reference evidence="3 4" key="1">
    <citation type="journal article" date="2020" name="Nat. Food">
        <title>A phased Vanilla planifolia genome enables genetic improvement of flavour and production.</title>
        <authorList>
            <person name="Hasing T."/>
            <person name="Tang H."/>
            <person name="Brym M."/>
            <person name="Khazi F."/>
            <person name="Huang T."/>
            <person name="Chambers A.H."/>
        </authorList>
    </citation>
    <scope>NUCLEOTIDE SEQUENCE [LARGE SCALE GENOMIC DNA]</scope>
    <source>
        <tissue evidence="1">Leaf</tissue>
    </source>
</reference>
<organism evidence="1 3">
    <name type="scientific">Vanilla planifolia</name>
    <name type="common">Vanilla</name>
    <dbReference type="NCBI Taxonomy" id="51239"/>
    <lineage>
        <taxon>Eukaryota</taxon>
        <taxon>Viridiplantae</taxon>
        <taxon>Streptophyta</taxon>
        <taxon>Embryophyta</taxon>
        <taxon>Tracheophyta</taxon>
        <taxon>Spermatophyta</taxon>
        <taxon>Magnoliopsida</taxon>
        <taxon>Liliopsida</taxon>
        <taxon>Asparagales</taxon>
        <taxon>Orchidaceae</taxon>
        <taxon>Vanilloideae</taxon>
        <taxon>Vanilleae</taxon>
        <taxon>Vanilla</taxon>
    </lineage>
</organism>
<gene>
    <name evidence="2" type="ORF">HPP92_008461</name>
    <name evidence="1" type="ORF">HPP92_008627</name>
</gene>
<name>A0A835RDP3_VANPL</name>
<dbReference type="AlphaFoldDB" id="A0A835RDP3"/>
<evidence type="ECO:0000313" key="1">
    <source>
        <dbReference type="EMBL" id="KAG0484548.1"/>
    </source>
</evidence>
<comment type="caution">
    <text evidence="1">The sequence shown here is derived from an EMBL/GenBank/DDBJ whole genome shotgun (WGS) entry which is preliminary data.</text>
</comment>
<evidence type="ECO:0000313" key="3">
    <source>
        <dbReference type="Proteomes" id="UP000636800"/>
    </source>
</evidence>
<proteinExistence type="predicted"/>
<protein>
    <submittedName>
        <fullName evidence="1">Uncharacterized protein</fullName>
    </submittedName>
</protein>
<sequence length="114" mass="12644">MSSLLIVSFRSIIFVLIPFQEKGFRQTDDIGCSLIAIEDITVNTFPFVRNIANFLNILERVDIFSQNSLPFVLNFGDPNMLALLSPFTESSSASASGRLDLHALAVLGYRCNNL</sequence>
<dbReference type="EMBL" id="JADCNM010000004">
    <property type="protein sequence ID" value="KAG0486366.1"/>
    <property type="molecule type" value="Genomic_DNA"/>
</dbReference>
<dbReference type="EMBL" id="JADCNL010000004">
    <property type="protein sequence ID" value="KAG0484548.1"/>
    <property type="molecule type" value="Genomic_DNA"/>
</dbReference>